<evidence type="ECO:0000259" key="1">
    <source>
        <dbReference type="PROSITE" id="PS50902"/>
    </source>
</evidence>
<dbReference type="PANTHER" id="PTHR43717">
    <property type="entry name" value="ANAEROBIC NITRIC OXIDE REDUCTASE FLAVORUBREDOXIN"/>
    <property type="match status" value="1"/>
</dbReference>
<dbReference type="Gene3D" id="3.60.15.10">
    <property type="entry name" value="Ribonuclease Z/Hydroxyacylglutathione hydrolase-like"/>
    <property type="match status" value="1"/>
</dbReference>
<name>X1HRR4_9ZZZZ</name>
<gene>
    <name evidence="2" type="ORF">S03H2_34535</name>
</gene>
<organism evidence="2">
    <name type="scientific">marine sediment metagenome</name>
    <dbReference type="NCBI Taxonomy" id="412755"/>
    <lineage>
        <taxon>unclassified sequences</taxon>
        <taxon>metagenomes</taxon>
        <taxon>ecological metagenomes</taxon>
    </lineage>
</organism>
<comment type="caution">
    <text evidence="2">The sequence shown here is derived from an EMBL/GenBank/DDBJ whole genome shotgun (WGS) entry which is preliminary data.</text>
</comment>
<protein>
    <recommendedName>
        <fullName evidence="1">Flavodoxin-like domain-containing protein</fullName>
    </recommendedName>
</protein>
<dbReference type="SUPFAM" id="SSF52218">
    <property type="entry name" value="Flavoproteins"/>
    <property type="match status" value="1"/>
</dbReference>
<sequence>IKYYANILTPFSAFVDKKIKEVLDLKIPIDIIATSHGVIWRDNPTQIVEKYLTWANDYQENQITILYDTMWDGTKRMAEAITKGIREIDKKVNVKLYNIAKTDKNDLITEIFKSRIILVGSPTIGGGILSGVAEILEMIKGMRFKNKKAASFGCYGWSGESIKVIKEHLEKSGFSVINDGIRALWNPDDESLEKCVEFGREIANTK</sequence>
<dbReference type="Gene3D" id="3.40.50.360">
    <property type="match status" value="1"/>
</dbReference>
<dbReference type="InterPro" id="IPR029039">
    <property type="entry name" value="Flavoprotein-like_sf"/>
</dbReference>
<reference evidence="2" key="1">
    <citation type="journal article" date="2014" name="Front. Microbiol.">
        <title>High frequency of phylogenetically diverse reductive dehalogenase-homologous genes in deep subseafloor sedimentary metagenomes.</title>
        <authorList>
            <person name="Kawai M."/>
            <person name="Futagami T."/>
            <person name="Toyoda A."/>
            <person name="Takaki Y."/>
            <person name="Nishi S."/>
            <person name="Hori S."/>
            <person name="Arai W."/>
            <person name="Tsubouchi T."/>
            <person name="Morono Y."/>
            <person name="Uchiyama I."/>
            <person name="Ito T."/>
            <person name="Fujiyama A."/>
            <person name="Inagaki F."/>
            <person name="Takami H."/>
        </authorList>
    </citation>
    <scope>NUCLEOTIDE SEQUENCE</scope>
    <source>
        <strain evidence="2">Expedition CK06-06</strain>
    </source>
</reference>
<dbReference type="AlphaFoldDB" id="X1HRR4"/>
<feature type="domain" description="Flavodoxin-like" evidence="1">
    <location>
        <begin position="63"/>
        <end position="203"/>
    </location>
</feature>
<dbReference type="EMBL" id="BARU01021083">
    <property type="protein sequence ID" value="GAH56509.1"/>
    <property type="molecule type" value="Genomic_DNA"/>
</dbReference>
<dbReference type="PANTHER" id="PTHR43717:SF1">
    <property type="entry name" value="ANAEROBIC NITRIC OXIDE REDUCTASE FLAVORUBREDOXIN"/>
    <property type="match status" value="1"/>
</dbReference>
<dbReference type="PROSITE" id="PS50902">
    <property type="entry name" value="FLAVODOXIN_LIKE"/>
    <property type="match status" value="1"/>
</dbReference>
<feature type="non-terminal residue" evidence="2">
    <location>
        <position position="1"/>
    </location>
</feature>
<evidence type="ECO:0000313" key="2">
    <source>
        <dbReference type="EMBL" id="GAH56509.1"/>
    </source>
</evidence>
<accession>X1HRR4</accession>
<dbReference type="GO" id="GO:0010181">
    <property type="term" value="F:FMN binding"/>
    <property type="evidence" value="ECO:0007669"/>
    <property type="project" value="InterPro"/>
</dbReference>
<proteinExistence type="predicted"/>
<dbReference type="InterPro" id="IPR036866">
    <property type="entry name" value="RibonucZ/Hydroxyglut_hydro"/>
</dbReference>
<dbReference type="InterPro" id="IPR008254">
    <property type="entry name" value="Flavodoxin/NO_synth"/>
</dbReference>
<dbReference type="Pfam" id="PF00258">
    <property type="entry name" value="Flavodoxin_1"/>
    <property type="match status" value="1"/>
</dbReference>